<dbReference type="RefSeq" id="XP_052116031.1">
    <property type="nucleotide sequence ID" value="XM_052260071.1"/>
</dbReference>
<evidence type="ECO:0000259" key="18">
    <source>
        <dbReference type="PROSITE" id="PS51473"/>
    </source>
</evidence>
<feature type="signal peptide" evidence="16">
    <location>
        <begin position="1"/>
        <end position="23"/>
    </location>
</feature>
<feature type="domain" description="Gnk2-homologous" evidence="18">
    <location>
        <begin position="381"/>
        <end position="488"/>
    </location>
</feature>
<keyword evidence="10 15" id="KW-1133">Transmembrane helix</keyword>
<dbReference type="AlphaFoldDB" id="A0A9C6TKS7"/>
<dbReference type="Gene3D" id="3.30.200.20">
    <property type="entry name" value="Phosphorylase Kinase, domain 1"/>
    <property type="match status" value="1"/>
</dbReference>
<dbReference type="InterPro" id="IPR011009">
    <property type="entry name" value="Kinase-like_dom_sf"/>
</dbReference>
<dbReference type="PROSITE" id="PS00107">
    <property type="entry name" value="PROTEIN_KINASE_ATP"/>
    <property type="match status" value="1"/>
</dbReference>
<proteinExistence type="predicted"/>
<evidence type="ECO:0000256" key="13">
    <source>
        <dbReference type="ARBA" id="ARBA00023180"/>
    </source>
</evidence>
<feature type="domain" description="Gnk2-homologous" evidence="18">
    <location>
        <begin position="273"/>
        <end position="375"/>
    </location>
</feature>
<keyword evidence="11 15" id="KW-0472">Membrane</keyword>
<feature type="chain" id="PRO_5039585593" evidence="16">
    <location>
        <begin position="24"/>
        <end position="899"/>
    </location>
</feature>
<evidence type="ECO:0000256" key="4">
    <source>
        <dbReference type="ARBA" id="ARBA00022692"/>
    </source>
</evidence>
<dbReference type="InterPro" id="IPR017441">
    <property type="entry name" value="Protein_kinase_ATP_BS"/>
</dbReference>
<dbReference type="GO" id="GO:0004674">
    <property type="term" value="F:protein serine/threonine kinase activity"/>
    <property type="evidence" value="ECO:0007669"/>
    <property type="project" value="UniProtKB-KW"/>
</dbReference>
<evidence type="ECO:0000256" key="1">
    <source>
        <dbReference type="ARBA" id="ARBA00004167"/>
    </source>
</evidence>
<dbReference type="InterPro" id="IPR002902">
    <property type="entry name" value="GNK2"/>
</dbReference>
<keyword evidence="19" id="KW-1185">Reference proteome</keyword>
<keyword evidence="4 15" id="KW-0812">Transmembrane</keyword>
<evidence type="ECO:0000256" key="16">
    <source>
        <dbReference type="SAM" id="SignalP"/>
    </source>
</evidence>
<evidence type="ECO:0000259" key="17">
    <source>
        <dbReference type="PROSITE" id="PS50011"/>
    </source>
</evidence>
<keyword evidence="2" id="KW-0723">Serine/threonine-protein kinase</keyword>
<keyword evidence="6" id="KW-0677">Repeat</keyword>
<comment type="subcellular location">
    <subcellularLocation>
        <location evidence="1">Membrane</location>
        <topology evidence="1">Single-pass membrane protein</topology>
    </subcellularLocation>
</comment>
<evidence type="ECO:0000256" key="6">
    <source>
        <dbReference type="ARBA" id="ARBA00022737"/>
    </source>
</evidence>
<dbReference type="PROSITE" id="PS51473">
    <property type="entry name" value="GNK2"/>
    <property type="match status" value="4"/>
</dbReference>
<dbReference type="Proteomes" id="UP000515211">
    <property type="component" value="Chromosome 4"/>
</dbReference>
<evidence type="ECO:0000256" key="3">
    <source>
        <dbReference type="ARBA" id="ARBA00022679"/>
    </source>
</evidence>
<evidence type="ECO:0000256" key="14">
    <source>
        <dbReference type="PROSITE-ProRule" id="PRU10141"/>
    </source>
</evidence>
<evidence type="ECO:0000256" key="5">
    <source>
        <dbReference type="ARBA" id="ARBA00022729"/>
    </source>
</evidence>
<evidence type="ECO:0000256" key="7">
    <source>
        <dbReference type="ARBA" id="ARBA00022741"/>
    </source>
</evidence>
<evidence type="ECO:0000256" key="11">
    <source>
        <dbReference type="ARBA" id="ARBA00023136"/>
    </source>
</evidence>
<evidence type="ECO:0000256" key="9">
    <source>
        <dbReference type="ARBA" id="ARBA00022840"/>
    </source>
</evidence>
<feature type="transmembrane region" description="Helical" evidence="15">
    <location>
        <begin position="511"/>
        <end position="534"/>
    </location>
</feature>
<dbReference type="Gene3D" id="1.10.510.10">
    <property type="entry name" value="Transferase(Phosphotransferase) domain 1"/>
    <property type="match status" value="1"/>
</dbReference>
<evidence type="ECO:0000256" key="10">
    <source>
        <dbReference type="ARBA" id="ARBA00022989"/>
    </source>
</evidence>
<gene>
    <name evidence="20" type="primary">LOC107485417</name>
</gene>
<reference evidence="19" key="1">
    <citation type="journal article" date="2016" name="Nat. Genet.">
        <title>The genome sequences of Arachis duranensis and Arachis ipaensis, the diploid ancestors of cultivated peanut.</title>
        <authorList>
            <person name="Bertioli D.J."/>
            <person name="Cannon S.B."/>
            <person name="Froenicke L."/>
            <person name="Huang G."/>
            <person name="Farmer A.D."/>
            <person name="Cannon E.K."/>
            <person name="Liu X."/>
            <person name="Gao D."/>
            <person name="Clevenger J."/>
            <person name="Dash S."/>
            <person name="Ren L."/>
            <person name="Moretzsohn M.C."/>
            <person name="Shirasawa K."/>
            <person name="Huang W."/>
            <person name="Vidigal B."/>
            <person name="Abernathy B."/>
            <person name="Chu Y."/>
            <person name="Niederhuth C.E."/>
            <person name="Umale P."/>
            <person name="Araujo A.C."/>
            <person name="Kozik A."/>
            <person name="Kim K.D."/>
            <person name="Burow M.D."/>
            <person name="Varshney R.K."/>
            <person name="Wang X."/>
            <person name="Zhang X."/>
            <person name="Barkley N."/>
            <person name="Guimaraes P.M."/>
            <person name="Isobe S."/>
            <person name="Guo B."/>
            <person name="Liao B."/>
            <person name="Stalker H.T."/>
            <person name="Schmitz R.J."/>
            <person name="Scheffler B.E."/>
            <person name="Leal-Bertioli S.C."/>
            <person name="Xun X."/>
            <person name="Jackson S.A."/>
            <person name="Michelmore R."/>
            <person name="Ozias-Akins P."/>
        </authorList>
    </citation>
    <scope>NUCLEOTIDE SEQUENCE [LARGE SCALE GENOMIC DNA]</scope>
    <source>
        <strain evidence="19">cv. V14167</strain>
    </source>
</reference>
<reference evidence="20" key="2">
    <citation type="submission" date="2025-08" db="UniProtKB">
        <authorList>
            <consortium name="RefSeq"/>
        </authorList>
    </citation>
    <scope>IDENTIFICATION</scope>
    <source>
        <tissue evidence="20">Whole plant</tissue>
    </source>
</reference>
<sequence length="899" mass="101750">MALNFNFLRLLVFIFSLVSFIMSFPTTTKAKELDYQGPKCSEDRTTFNSTYQVNLITLFSSLSSKATITIFYNNTIIENKDTSNAVYGLFMCRGDVPFDVCGDCVQSATHVLSTECTLSLWGMIWYEQCMVRYSNTRFFSVPKTEPFTPMSNNFNVSINQDIFVPLLANTVNKTADQAAVSLNKYATKEQKVTKLETIFTLAQCTQDLSVGDCRSCLGFAVGQIHECCKGRRGGRVLLPSCNVRFEFYPFYRHGVSKALAPATKYPIMESKYSPDPGYLSHQCSNNQPTNLQKRLTTLLSDLSSKARNSNDNEFYISNVSNSFFGLYLCRADLPSSLCADCIVNATNRIASECPTSMEAVIWYNHCLLRYSNYSFFRTMGTNPRFKMMNVTDYDDYKSYYKYELWSALTKVAGEIWDRSDRYYTESFVLNDVQRLFVQGQCTKDLATLDCNYCIHDVIETAIPWCCLGSIGGRVLYPSCTLRFELFPFYRNGTDDQPPSTTTTVKTGRSRAVILIIVVPVVALVLLLSFCCYLFRKRARKSYNKTILRKNFGHESNTIGGLQFNLSIIEAATNHFSQENEIGKGGFGQVYKGVLPDGRHIAVKRLSKSSTQGATEFKNEVLLIAKLQHKNLVAFLGFCLEGQEKILIYEYVPNKSLDYFLFDPHSEKLLSWSERYNIIDGIAQGILYLHEYSRLKVIHRDLKPSNILLDENMNSKISDFGLARIIDQQQGSASRVVGTLGYMSPEYAMQGKFSEKSDIFSFGVMILEIITGKKNVGSNELYRIAEGLLSLLINWLQVWRQFCNQTPLSVLDPKMKENCSESEVIRCIQIGLLCVQENPDERPTISTIVSYLSNISLELPSPREPAFFLHAKMDPTKTIAGESSSSFSVNEISESTFLPR</sequence>
<name>A0A9C6TKS7_ARADU</name>
<dbReference type="GO" id="GO:0005886">
    <property type="term" value="C:plasma membrane"/>
    <property type="evidence" value="ECO:0007669"/>
    <property type="project" value="TreeGrafter"/>
</dbReference>
<keyword evidence="12" id="KW-0675">Receptor</keyword>
<feature type="domain" description="Gnk2-homologous" evidence="18">
    <location>
        <begin position="144"/>
        <end position="250"/>
    </location>
</feature>
<protein>
    <submittedName>
        <fullName evidence="20">Cysteine-rich receptor-like protein kinase 15 isoform X1</fullName>
    </submittedName>
</protein>
<accession>A0A9C6TKS7</accession>
<keyword evidence="8" id="KW-0418">Kinase</keyword>
<dbReference type="GeneID" id="107485417"/>
<dbReference type="SUPFAM" id="SSF56112">
    <property type="entry name" value="Protein kinase-like (PK-like)"/>
    <property type="match status" value="1"/>
</dbReference>
<keyword evidence="3" id="KW-0808">Transferase</keyword>
<dbReference type="Gene3D" id="3.30.430.20">
    <property type="entry name" value="Gnk2 domain, C-X8-C-X2-C motif"/>
    <property type="match status" value="4"/>
</dbReference>
<evidence type="ECO:0000313" key="20">
    <source>
        <dbReference type="RefSeq" id="XP_052116031.1"/>
    </source>
</evidence>
<keyword evidence="13" id="KW-0325">Glycoprotein</keyword>
<dbReference type="SMART" id="SM00220">
    <property type="entry name" value="S_TKc"/>
    <property type="match status" value="1"/>
</dbReference>
<evidence type="ECO:0000256" key="12">
    <source>
        <dbReference type="ARBA" id="ARBA00023170"/>
    </source>
</evidence>
<dbReference type="InterPro" id="IPR038408">
    <property type="entry name" value="GNK2_sf"/>
</dbReference>
<evidence type="ECO:0000313" key="19">
    <source>
        <dbReference type="Proteomes" id="UP000515211"/>
    </source>
</evidence>
<dbReference type="Pfam" id="PF01657">
    <property type="entry name" value="Stress-antifung"/>
    <property type="match status" value="4"/>
</dbReference>
<dbReference type="CDD" id="cd14066">
    <property type="entry name" value="STKc_IRAK"/>
    <property type="match status" value="1"/>
</dbReference>
<dbReference type="PROSITE" id="PS00108">
    <property type="entry name" value="PROTEIN_KINASE_ST"/>
    <property type="match status" value="1"/>
</dbReference>
<dbReference type="PANTHER" id="PTHR27002:SF847">
    <property type="entry name" value="CYSTEINE-RICH RECEPTOR-KINASE-LIKE PROTEIN"/>
    <property type="match status" value="1"/>
</dbReference>
<feature type="binding site" evidence="14">
    <location>
        <position position="603"/>
    </location>
    <ligand>
        <name>ATP</name>
        <dbReference type="ChEBI" id="CHEBI:30616"/>
    </ligand>
</feature>
<evidence type="ECO:0000256" key="8">
    <source>
        <dbReference type="ARBA" id="ARBA00022777"/>
    </source>
</evidence>
<keyword evidence="5 16" id="KW-0732">Signal</keyword>
<dbReference type="InterPro" id="IPR008271">
    <property type="entry name" value="Ser/Thr_kinase_AS"/>
</dbReference>
<keyword evidence="9 14" id="KW-0067">ATP-binding</keyword>
<dbReference type="InterPro" id="IPR000719">
    <property type="entry name" value="Prot_kinase_dom"/>
</dbReference>
<evidence type="ECO:0000256" key="15">
    <source>
        <dbReference type="SAM" id="Phobius"/>
    </source>
</evidence>
<evidence type="ECO:0000256" key="2">
    <source>
        <dbReference type="ARBA" id="ARBA00022527"/>
    </source>
</evidence>
<dbReference type="Pfam" id="PF00069">
    <property type="entry name" value="Pkinase"/>
    <property type="match status" value="1"/>
</dbReference>
<feature type="domain" description="Gnk2-homologous" evidence="18">
    <location>
        <begin position="33"/>
        <end position="138"/>
    </location>
</feature>
<dbReference type="PANTHER" id="PTHR27002">
    <property type="entry name" value="RECEPTOR-LIKE SERINE/THREONINE-PROTEIN KINASE SD1-8"/>
    <property type="match status" value="1"/>
</dbReference>
<dbReference type="FunFam" id="3.30.430.20:FF:000012">
    <property type="entry name" value="Cysteine-rich receptor-like protein kinase 25"/>
    <property type="match status" value="1"/>
</dbReference>
<dbReference type="CDD" id="cd23509">
    <property type="entry name" value="Gnk2-like"/>
    <property type="match status" value="4"/>
</dbReference>
<keyword evidence="7 14" id="KW-0547">Nucleotide-binding</keyword>
<dbReference type="GO" id="GO:0005524">
    <property type="term" value="F:ATP binding"/>
    <property type="evidence" value="ECO:0007669"/>
    <property type="project" value="UniProtKB-UniRule"/>
</dbReference>
<feature type="domain" description="Protein kinase" evidence="17">
    <location>
        <begin position="575"/>
        <end position="856"/>
    </location>
</feature>
<organism evidence="19 20">
    <name type="scientific">Arachis duranensis</name>
    <name type="common">Wild peanut</name>
    <dbReference type="NCBI Taxonomy" id="130453"/>
    <lineage>
        <taxon>Eukaryota</taxon>
        <taxon>Viridiplantae</taxon>
        <taxon>Streptophyta</taxon>
        <taxon>Embryophyta</taxon>
        <taxon>Tracheophyta</taxon>
        <taxon>Spermatophyta</taxon>
        <taxon>Magnoliopsida</taxon>
        <taxon>eudicotyledons</taxon>
        <taxon>Gunneridae</taxon>
        <taxon>Pentapetalae</taxon>
        <taxon>rosids</taxon>
        <taxon>fabids</taxon>
        <taxon>Fabales</taxon>
        <taxon>Fabaceae</taxon>
        <taxon>Papilionoideae</taxon>
        <taxon>50 kb inversion clade</taxon>
        <taxon>dalbergioids sensu lato</taxon>
        <taxon>Dalbergieae</taxon>
        <taxon>Pterocarpus clade</taxon>
        <taxon>Arachis</taxon>
    </lineage>
</organism>
<dbReference type="FunFam" id="1.10.510.10:FF:000129">
    <property type="entry name" value="cysteine-rich receptor-like protein kinase 10"/>
    <property type="match status" value="1"/>
</dbReference>
<dbReference type="GO" id="GO:0042742">
    <property type="term" value="P:defense response to bacterium"/>
    <property type="evidence" value="ECO:0007669"/>
    <property type="project" value="TreeGrafter"/>
</dbReference>
<dbReference type="PROSITE" id="PS50011">
    <property type="entry name" value="PROTEIN_KINASE_DOM"/>
    <property type="match status" value="1"/>
</dbReference>
<dbReference type="FunFam" id="3.30.200.20:FF:000727">
    <property type="entry name" value="Cysteine-rich RLK (RECEPTOR-like protein kinase) 23"/>
    <property type="match status" value="1"/>
</dbReference>